<evidence type="ECO:0000313" key="3">
    <source>
        <dbReference type="Proteomes" id="UP000198706"/>
    </source>
</evidence>
<reference evidence="2 3" key="1">
    <citation type="submission" date="2016-10" db="EMBL/GenBank/DDBJ databases">
        <authorList>
            <person name="de Groot N.N."/>
        </authorList>
    </citation>
    <scope>NUCLEOTIDE SEQUENCE [LARGE SCALE GENOMIC DNA]</scope>
    <source>
        <strain evidence="2 3">JCM 21544</strain>
    </source>
</reference>
<dbReference type="AlphaFoldDB" id="A0A1G9EJU1"/>
<organism evidence="2 3">
    <name type="scientific">Pseudomonas indica</name>
    <dbReference type="NCBI Taxonomy" id="137658"/>
    <lineage>
        <taxon>Bacteria</taxon>
        <taxon>Pseudomonadati</taxon>
        <taxon>Pseudomonadota</taxon>
        <taxon>Gammaproteobacteria</taxon>
        <taxon>Pseudomonadales</taxon>
        <taxon>Pseudomonadaceae</taxon>
        <taxon>Pseudomonas</taxon>
    </lineage>
</organism>
<name>A0A1G9EJU1_9PSED</name>
<evidence type="ECO:0000259" key="1">
    <source>
        <dbReference type="Pfam" id="PF11726"/>
    </source>
</evidence>
<dbReference type="EMBL" id="FNFD01000010">
    <property type="protein sequence ID" value="SDK76430.1"/>
    <property type="molecule type" value="Genomic_DNA"/>
</dbReference>
<proteinExistence type="predicted"/>
<feature type="domain" description="YagK/YfjJ C-terminal" evidence="1">
    <location>
        <begin position="46"/>
        <end position="217"/>
    </location>
</feature>
<keyword evidence="3" id="KW-1185">Reference proteome</keyword>
<evidence type="ECO:0000313" key="2">
    <source>
        <dbReference type="EMBL" id="SDK76430.1"/>
    </source>
</evidence>
<dbReference type="STRING" id="137658.SAMN05216186_11088"/>
<gene>
    <name evidence="2" type="ORF">SAMN05216186_11088</name>
</gene>
<protein>
    <recommendedName>
        <fullName evidence="1">YagK/YfjJ C-terminal domain-containing protein</fullName>
    </recommendedName>
</protein>
<dbReference type="RefSeq" id="WP_084337644.1">
    <property type="nucleotide sequence ID" value="NZ_FNFD01000010.1"/>
</dbReference>
<dbReference type="Proteomes" id="UP000198706">
    <property type="component" value="Unassembled WGS sequence"/>
</dbReference>
<accession>A0A1G9EJU1</accession>
<sequence length="219" mass="25406">MKRHKTNTNLSLHYNNTYQGLPVMVGKGPFVVNHLFQLQHLMLSALTRHHRIYAIRFDLRLPEDKSARPIDALTNNVIQRFYASYKNKIQIDRKRAKSANSRAHDSNILYAWTKEIASQEQQHYHGIVFLNHDAYNSLGTFELGRRNNYNRLVESWASALKIPAEKATGLVHIPKNATYRIDIDDRESQKRFFRRASYICKAATKQYGNGQHGFGCSRC</sequence>
<dbReference type="Pfam" id="PF11726">
    <property type="entry name" value="YagK_YfjJ_C"/>
    <property type="match status" value="1"/>
</dbReference>
<dbReference type="InterPro" id="IPR057271">
    <property type="entry name" value="YagK_YfjJ_C"/>
</dbReference>